<dbReference type="EMBL" id="BAABDD010000017">
    <property type="protein sequence ID" value="GAA3752648.1"/>
    <property type="molecule type" value="Genomic_DNA"/>
</dbReference>
<feature type="transmembrane region" description="Helical" evidence="8">
    <location>
        <begin position="37"/>
        <end position="58"/>
    </location>
</feature>
<comment type="similarity">
    <text evidence="2">Belongs to the EamA transporter family.</text>
</comment>
<keyword evidence="3" id="KW-0813">Transport</keyword>
<dbReference type="InterPro" id="IPR000620">
    <property type="entry name" value="EamA_dom"/>
</dbReference>
<keyword evidence="6 8" id="KW-1133">Transmembrane helix</keyword>
<evidence type="ECO:0000313" key="10">
    <source>
        <dbReference type="EMBL" id="GAA3752648.1"/>
    </source>
</evidence>
<keyword evidence="5 8" id="KW-0812">Transmembrane</keyword>
<feature type="transmembrane region" description="Helical" evidence="8">
    <location>
        <begin position="70"/>
        <end position="92"/>
    </location>
</feature>
<dbReference type="Proteomes" id="UP001500908">
    <property type="component" value="Unassembled WGS sequence"/>
</dbReference>
<evidence type="ECO:0000256" key="8">
    <source>
        <dbReference type="SAM" id="Phobius"/>
    </source>
</evidence>
<dbReference type="SUPFAM" id="SSF103481">
    <property type="entry name" value="Multidrug resistance efflux transporter EmrE"/>
    <property type="match status" value="2"/>
</dbReference>
<feature type="transmembrane region" description="Helical" evidence="8">
    <location>
        <begin position="7"/>
        <end position="25"/>
    </location>
</feature>
<evidence type="ECO:0000256" key="1">
    <source>
        <dbReference type="ARBA" id="ARBA00004651"/>
    </source>
</evidence>
<evidence type="ECO:0000256" key="3">
    <source>
        <dbReference type="ARBA" id="ARBA00022448"/>
    </source>
</evidence>
<evidence type="ECO:0000259" key="9">
    <source>
        <dbReference type="Pfam" id="PF00892"/>
    </source>
</evidence>
<dbReference type="InterPro" id="IPR037185">
    <property type="entry name" value="EmrE-like"/>
</dbReference>
<feature type="transmembrane region" description="Helical" evidence="8">
    <location>
        <begin position="207"/>
        <end position="230"/>
    </location>
</feature>
<feature type="transmembrane region" description="Helical" evidence="8">
    <location>
        <begin position="177"/>
        <end position="195"/>
    </location>
</feature>
<keyword evidence="7 8" id="KW-0472">Membrane</keyword>
<comment type="caution">
    <text evidence="10">The sequence shown here is derived from an EMBL/GenBank/DDBJ whole genome shotgun (WGS) entry which is preliminary data.</text>
</comment>
<feature type="transmembrane region" description="Helical" evidence="8">
    <location>
        <begin position="265"/>
        <end position="286"/>
    </location>
</feature>
<keyword evidence="11" id="KW-1185">Reference proteome</keyword>
<evidence type="ECO:0000256" key="7">
    <source>
        <dbReference type="ARBA" id="ARBA00023136"/>
    </source>
</evidence>
<dbReference type="RefSeq" id="WP_344973077.1">
    <property type="nucleotide sequence ID" value="NZ_BAABDD010000017.1"/>
</dbReference>
<evidence type="ECO:0000256" key="6">
    <source>
        <dbReference type="ARBA" id="ARBA00022989"/>
    </source>
</evidence>
<gene>
    <name evidence="10" type="primary">rarD</name>
    <name evidence="10" type="ORF">GCM10022402_34410</name>
</gene>
<proteinExistence type="inferred from homology"/>
<sequence length="311" mass="33552">MSESNRGVLYGVSAYLLWGLFPLYLPLLSPSSSVEILAQRMVWSLATVGLILAVRRHWRWLLGVVRSPRRLTLLAGAALAISVNWGLFIYTVNSGHTLQAALAYFINPLVSVALGVLVFRERLRRAQWTAVGLGAFAVGVLTVSYGAPPWLSLGMAFSFATYGMLKKFVRLDGTESLMIETTVLFAPALGFLLWLESQGTATFGHVSLGHSLLLAGSGLLTAVPLLLFGLAAYRVPLSVVGLLQFITPTLQFLIGWLVFGEEMVLSRWIGFAVVWAALAVFAVDMVGAARAGAVRRSAERAQRATADAGRG</sequence>
<dbReference type="InterPro" id="IPR004626">
    <property type="entry name" value="RarD"/>
</dbReference>
<name>A0ABP7G124_9ACTN</name>
<dbReference type="NCBIfam" id="TIGR00688">
    <property type="entry name" value="rarD"/>
    <property type="match status" value="1"/>
</dbReference>
<feature type="domain" description="EamA" evidence="9">
    <location>
        <begin position="6"/>
        <end position="141"/>
    </location>
</feature>
<feature type="transmembrane region" description="Helical" evidence="8">
    <location>
        <begin position="98"/>
        <end position="119"/>
    </location>
</feature>
<feature type="transmembrane region" description="Helical" evidence="8">
    <location>
        <begin position="126"/>
        <end position="143"/>
    </location>
</feature>
<evidence type="ECO:0000313" key="11">
    <source>
        <dbReference type="Proteomes" id="UP001500908"/>
    </source>
</evidence>
<dbReference type="PANTHER" id="PTHR22911">
    <property type="entry name" value="ACYL-MALONYL CONDENSING ENZYME-RELATED"/>
    <property type="match status" value="1"/>
</dbReference>
<evidence type="ECO:0000256" key="2">
    <source>
        <dbReference type="ARBA" id="ARBA00007362"/>
    </source>
</evidence>
<protein>
    <submittedName>
        <fullName evidence="10">EamA family transporter RarD</fullName>
    </submittedName>
</protein>
<accession>A0ABP7G124</accession>
<dbReference type="Pfam" id="PF00892">
    <property type="entry name" value="EamA"/>
    <property type="match status" value="1"/>
</dbReference>
<organism evidence="10 11">
    <name type="scientific">Salinactinospora qingdaonensis</name>
    <dbReference type="NCBI Taxonomy" id="702744"/>
    <lineage>
        <taxon>Bacteria</taxon>
        <taxon>Bacillati</taxon>
        <taxon>Actinomycetota</taxon>
        <taxon>Actinomycetes</taxon>
        <taxon>Streptosporangiales</taxon>
        <taxon>Nocardiopsidaceae</taxon>
        <taxon>Salinactinospora</taxon>
    </lineage>
</organism>
<reference evidence="11" key="1">
    <citation type="journal article" date="2019" name="Int. J. Syst. Evol. Microbiol.">
        <title>The Global Catalogue of Microorganisms (GCM) 10K type strain sequencing project: providing services to taxonomists for standard genome sequencing and annotation.</title>
        <authorList>
            <consortium name="The Broad Institute Genomics Platform"/>
            <consortium name="The Broad Institute Genome Sequencing Center for Infectious Disease"/>
            <person name="Wu L."/>
            <person name="Ma J."/>
        </authorList>
    </citation>
    <scope>NUCLEOTIDE SEQUENCE [LARGE SCALE GENOMIC DNA]</scope>
    <source>
        <strain evidence="11">JCM 17137</strain>
    </source>
</reference>
<comment type="subcellular location">
    <subcellularLocation>
        <location evidence="1">Cell membrane</location>
        <topology evidence="1">Multi-pass membrane protein</topology>
    </subcellularLocation>
</comment>
<keyword evidence="4" id="KW-1003">Cell membrane</keyword>
<dbReference type="PANTHER" id="PTHR22911:SF137">
    <property type="entry name" value="SOLUTE CARRIER FAMILY 35 MEMBER G2-RELATED"/>
    <property type="match status" value="1"/>
</dbReference>
<evidence type="ECO:0000256" key="5">
    <source>
        <dbReference type="ARBA" id="ARBA00022692"/>
    </source>
</evidence>
<feature type="transmembrane region" description="Helical" evidence="8">
    <location>
        <begin position="237"/>
        <end position="259"/>
    </location>
</feature>
<evidence type="ECO:0000256" key="4">
    <source>
        <dbReference type="ARBA" id="ARBA00022475"/>
    </source>
</evidence>